<proteinExistence type="inferred from homology"/>
<dbReference type="AlphaFoldDB" id="A0A975YFB0"/>
<evidence type="ECO:0000256" key="2">
    <source>
        <dbReference type="ARBA" id="ARBA00010735"/>
    </source>
</evidence>
<sequence length="244" mass="25654">MTPDTTTRTAFWRGARDCGPFLFVAGPFGMLFGVVGTEAGLNIAEVMGFSVVIIAGASQFAALQLMSEQAPTVIVLLSAIAVNLRMAMYSASLAPHVGGAPLWQRALIGYMNVDQTYAVSVLKYEATPQMTLSERVAYFFGTCLPIVPIWYAATLVGALLGQSIPTEWGLEFAVPVTFIAMIAPALRTPAHIAAAGASIILALAFAGLPYNLGLMPAGIGAMIVGAEVERRMGRSFTQPPGAPK</sequence>
<dbReference type="GO" id="GO:0005886">
    <property type="term" value="C:plasma membrane"/>
    <property type="evidence" value="ECO:0007669"/>
    <property type="project" value="UniProtKB-SubCell"/>
</dbReference>
<evidence type="ECO:0000256" key="5">
    <source>
        <dbReference type="ARBA" id="ARBA00022692"/>
    </source>
</evidence>
<dbReference type="GO" id="GO:1903785">
    <property type="term" value="P:L-valine transmembrane transport"/>
    <property type="evidence" value="ECO:0007669"/>
    <property type="project" value="TreeGrafter"/>
</dbReference>
<feature type="transmembrane region" description="Helical" evidence="8">
    <location>
        <begin position="192"/>
        <end position="212"/>
    </location>
</feature>
<evidence type="ECO:0000256" key="6">
    <source>
        <dbReference type="ARBA" id="ARBA00022989"/>
    </source>
</evidence>
<evidence type="ECO:0000256" key="7">
    <source>
        <dbReference type="ARBA" id="ARBA00023136"/>
    </source>
</evidence>
<feature type="transmembrane region" description="Helical" evidence="8">
    <location>
        <begin position="168"/>
        <end position="186"/>
    </location>
</feature>
<keyword evidence="10" id="KW-1185">Reference proteome</keyword>
<keyword evidence="7 8" id="KW-0472">Membrane</keyword>
<dbReference type="InterPro" id="IPR011606">
    <property type="entry name" value="Brnchd-chn_aa_trnsp_permease"/>
</dbReference>
<dbReference type="PANTHER" id="PTHR34979:SF1">
    <property type="entry name" value="INNER MEMBRANE PROTEIN YGAZ"/>
    <property type="match status" value="1"/>
</dbReference>
<organism evidence="9">
    <name type="scientific">Gymnodinialimonas phycosphaerae</name>
    <dbReference type="NCBI Taxonomy" id="2841589"/>
    <lineage>
        <taxon>Bacteria</taxon>
        <taxon>Pseudomonadati</taxon>
        <taxon>Pseudomonadota</taxon>
        <taxon>Alphaproteobacteria</taxon>
        <taxon>Rhodobacterales</taxon>
        <taxon>Paracoccaceae</taxon>
        <taxon>Gymnodinialimonas</taxon>
    </lineage>
</organism>
<dbReference type="EMBL" id="CP078073">
    <property type="protein sequence ID" value="QXL87189.1"/>
    <property type="molecule type" value="Genomic_DNA"/>
</dbReference>
<feature type="transmembrane region" description="Helical" evidence="8">
    <location>
        <begin position="136"/>
        <end position="161"/>
    </location>
</feature>
<reference evidence="9 10" key="1">
    <citation type="submission" date="2021-07" db="EMBL/GenBank/DDBJ databases">
        <title>Karlodiniumbacter phycospheric gen. nov., sp. nov., a phycosphere bacterium isolated from karlodinium veneficum.</title>
        <authorList>
            <person name="Peng Y."/>
            <person name="Jiang L."/>
            <person name="Lee J."/>
        </authorList>
    </citation>
    <scope>NUCLEOTIDE SEQUENCE</scope>
    <source>
        <strain evidence="9 10">N5</strain>
    </source>
</reference>
<feature type="transmembrane region" description="Helical" evidence="8">
    <location>
        <begin position="73"/>
        <end position="94"/>
    </location>
</feature>
<dbReference type="Proteomes" id="UP000693972">
    <property type="component" value="Unassembled WGS sequence"/>
</dbReference>
<dbReference type="Pfam" id="PF03591">
    <property type="entry name" value="AzlC"/>
    <property type="match status" value="1"/>
</dbReference>
<comment type="similarity">
    <text evidence="2">Belongs to the AzlC family.</text>
</comment>
<evidence type="ECO:0000313" key="9">
    <source>
        <dbReference type="EMBL" id="QXL87189.1"/>
    </source>
</evidence>
<protein>
    <submittedName>
        <fullName evidence="9">AzlC family ABC transporter permease</fullName>
    </submittedName>
</protein>
<gene>
    <name evidence="9" type="ORF">KUL25_17410</name>
</gene>
<keyword evidence="4" id="KW-1003">Cell membrane</keyword>
<keyword evidence="3" id="KW-0813">Transport</keyword>
<evidence type="ECO:0000256" key="3">
    <source>
        <dbReference type="ARBA" id="ARBA00022448"/>
    </source>
</evidence>
<keyword evidence="6 8" id="KW-1133">Transmembrane helix</keyword>
<dbReference type="RefSeq" id="WP_257894094.1">
    <property type="nucleotide sequence ID" value="NZ_JAIMBW010000001.1"/>
</dbReference>
<accession>A0A975YFB0</accession>
<name>A0A975YFB0_9RHOB</name>
<evidence type="ECO:0000256" key="8">
    <source>
        <dbReference type="SAM" id="Phobius"/>
    </source>
</evidence>
<keyword evidence="5 8" id="KW-0812">Transmembrane</keyword>
<feature type="transmembrane region" description="Helical" evidence="8">
    <location>
        <begin position="21"/>
        <end position="41"/>
    </location>
</feature>
<comment type="subcellular location">
    <subcellularLocation>
        <location evidence="1">Cell membrane</location>
        <topology evidence="1">Multi-pass membrane protein</topology>
    </subcellularLocation>
</comment>
<feature type="transmembrane region" description="Helical" evidence="8">
    <location>
        <begin position="47"/>
        <end position="66"/>
    </location>
</feature>
<dbReference type="PANTHER" id="PTHR34979">
    <property type="entry name" value="INNER MEMBRANE PROTEIN YGAZ"/>
    <property type="match status" value="1"/>
</dbReference>
<evidence type="ECO:0000256" key="4">
    <source>
        <dbReference type="ARBA" id="ARBA00022475"/>
    </source>
</evidence>
<evidence type="ECO:0000256" key="1">
    <source>
        <dbReference type="ARBA" id="ARBA00004651"/>
    </source>
</evidence>
<dbReference type="EMBL" id="JAIMBW010000001">
    <property type="protein sequence ID" value="MBY4894539.1"/>
    <property type="molecule type" value="Genomic_DNA"/>
</dbReference>
<evidence type="ECO:0000313" key="10">
    <source>
        <dbReference type="Proteomes" id="UP000693972"/>
    </source>
</evidence>